<reference evidence="2" key="1">
    <citation type="submission" date="2015-11" db="EMBL/GenBank/DDBJ databases">
        <authorList>
            <person name="Dugat-Bony E."/>
        </authorList>
    </citation>
    <scope>NUCLEOTIDE SEQUENCE [LARGE SCALE GENOMIC DNA]</scope>
    <source>
        <strain evidence="2">Mu292</strain>
    </source>
</reference>
<evidence type="ECO:0000313" key="2">
    <source>
        <dbReference type="Proteomes" id="UP000182498"/>
    </source>
</evidence>
<accession>A0A0X2NLA8</accession>
<dbReference type="RefSeq" id="WP_073883679.1">
    <property type="nucleotide sequence ID" value="NZ_FAUH01000004.1"/>
</dbReference>
<dbReference type="AlphaFoldDB" id="A0A0X2NLA8"/>
<keyword evidence="2" id="KW-1185">Reference proteome</keyword>
<dbReference type="PANTHER" id="PTHR39441">
    <property type="entry name" value="DUF2252 DOMAIN-CONTAINING PROTEIN"/>
    <property type="match status" value="1"/>
</dbReference>
<dbReference type="Proteomes" id="UP000182498">
    <property type="component" value="Unassembled WGS sequence"/>
</dbReference>
<dbReference type="InterPro" id="IPR018721">
    <property type="entry name" value="DUF2252"/>
</dbReference>
<dbReference type="Pfam" id="PF10009">
    <property type="entry name" value="DUF2252"/>
    <property type="match status" value="1"/>
</dbReference>
<gene>
    <name evidence="1" type="ORF">CVAR292_00847</name>
</gene>
<dbReference type="EMBL" id="FAUH01000004">
    <property type="protein sequence ID" value="CUU65521.1"/>
    <property type="molecule type" value="Genomic_DNA"/>
</dbReference>
<dbReference type="OrthoDB" id="1491115at2"/>
<proteinExistence type="predicted"/>
<name>A0A0X2NLA8_9CORY</name>
<evidence type="ECO:0000313" key="1">
    <source>
        <dbReference type="EMBL" id="CUU65521.1"/>
    </source>
</evidence>
<dbReference type="PANTHER" id="PTHR39441:SF1">
    <property type="entry name" value="DUF2252 DOMAIN-CONTAINING PROTEIN"/>
    <property type="match status" value="1"/>
</dbReference>
<protein>
    <submittedName>
        <fullName evidence="1">Uncharacterized protein conserved in bacteria</fullName>
    </submittedName>
</protein>
<sequence>MADEPQSLSAADPRGLLSLLDRTAAKIPARTDRTGDFTRLSADAARGDVITVPSQLQGRRRRLHIRNTVLEDHRARLRVAPDAVVGTVEHLAEDVISFFRGTALLYYRDLVGEDAWLPTVPSVGDVHPANFGVLPGADGQPVFSAKHFDEAWPAPFTWDVHRGAVGFALLAGSRDLPEKKWWKLARTFLDGYVTGVDDCLPDPTSVTTSLTAQDAPACLEPFFRRAQRSREKFLKKWIDLETCTFLETDQVTRQPGAAALLRPLIEKYARRIDTAGLPENFFGIRDVATRTGSGAAGPGLPRFRVLVEGHGPDAGEKVILELTLSRRSALQGLVPKDPDIPLSHAERTARAFRAFVADGDPLYGHVSAGGLTFLAHEHSPMTVPVDTGGFSWSQLKEYAELCGRQIAHLHGRSGAAEDPAVIRTIAGQVRREVFLTDGEEFTRETVARILDDHRMFREDVAAGAFRPLRPVTR</sequence>
<organism evidence="1 2">
    <name type="scientific">Corynebacterium variabile</name>
    <dbReference type="NCBI Taxonomy" id="1727"/>
    <lineage>
        <taxon>Bacteria</taxon>
        <taxon>Bacillati</taxon>
        <taxon>Actinomycetota</taxon>
        <taxon>Actinomycetes</taxon>
        <taxon>Mycobacteriales</taxon>
        <taxon>Corynebacteriaceae</taxon>
        <taxon>Corynebacterium</taxon>
    </lineage>
</organism>